<dbReference type="KEGG" id="act:ACLA_004200"/>
<dbReference type="PROSITE" id="PS50280">
    <property type="entry name" value="SET"/>
    <property type="match status" value="1"/>
</dbReference>
<evidence type="ECO:0000259" key="1">
    <source>
        <dbReference type="PROSITE" id="PS50280"/>
    </source>
</evidence>
<dbReference type="Gene3D" id="3.90.1410.10">
    <property type="entry name" value="set domain protein methyltransferase, domain 1"/>
    <property type="match status" value="1"/>
</dbReference>
<dbReference type="InterPro" id="IPR046341">
    <property type="entry name" value="SET_dom_sf"/>
</dbReference>
<feature type="domain" description="SET" evidence="1">
    <location>
        <begin position="25"/>
        <end position="269"/>
    </location>
</feature>
<dbReference type="Proteomes" id="UP000006701">
    <property type="component" value="Unassembled WGS sequence"/>
</dbReference>
<dbReference type="SMART" id="SM00317">
    <property type="entry name" value="SET"/>
    <property type="match status" value="1"/>
</dbReference>
<dbReference type="InterPro" id="IPR001214">
    <property type="entry name" value="SET_dom"/>
</dbReference>
<evidence type="ECO:0000313" key="3">
    <source>
        <dbReference type="Proteomes" id="UP000006701"/>
    </source>
</evidence>
<dbReference type="eggNOG" id="KOG1337">
    <property type="taxonomic scope" value="Eukaryota"/>
</dbReference>
<dbReference type="GeneID" id="4708338"/>
<dbReference type="PANTHER" id="PTHR13271">
    <property type="entry name" value="UNCHARACTERIZED PUTATIVE METHYLTRANSFERASE"/>
    <property type="match status" value="1"/>
</dbReference>
<reference evidence="2 3" key="1">
    <citation type="journal article" date="2008" name="PLoS Genet.">
        <title>Genomic islands in the pathogenic filamentous fungus Aspergillus fumigatus.</title>
        <authorList>
            <person name="Fedorova N.D."/>
            <person name="Khaldi N."/>
            <person name="Joardar V.S."/>
            <person name="Maiti R."/>
            <person name="Amedeo P."/>
            <person name="Anderson M.J."/>
            <person name="Crabtree J."/>
            <person name="Silva J.C."/>
            <person name="Badger J.H."/>
            <person name="Albarraq A."/>
            <person name="Angiuoli S."/>
            <person name="Bussey H."/>
            <person name="Bowyer P."/>
            <person name="Cotty P.J."/>
            <person name="Dyer P.S."/>
            <person name="Egan A."/>
            <person name="Galens K."/>
            <person name="Fraser-Liggett C.M."/>
            <person name="Haas B.J."/>
            <person name="Inman J.M."/>
            <person name="Kent R."/>
            <person name="Lemieux S."/>
            <person name="Malavazi I."/>
            <person name="Orvis J."/>
            <person name="Roemer T."/>
            <person name="Ronning C.M."/>
            <person name="Sundaram J.P."/>
            <person name="Sutton G."/>
            <person name="Turner G."/>
            <person name="Venter J.C."/>
            <person name="White O.R."/>
            <person name="Whitty B.R."/>
            <person name="Youngman P."/>
            <person name="Wolfe K.H."/>
            <person name="Goldman G.H."/>
            <person name="Wortman J.R."/>
            <person name="Jiang B."/>
            <person name="Denning D.W."/>
            <person name="Nierman W.C."/>
        </authorList>
    </citation>
    <scope>NUCLEOTIDE SEQUENCE [LARGE SCALE GENOMIC DNA]</scope>
    <source>
        <strain evidence="3">ATCC 1007 / CBS 513.65 / DSM 816 / NCTC 3887 / NRRL 1</strain>
    </source>
</reference>
<dbReference type="OrthoDB" id="341421at2759"/>
<dbReference type="Pfam" id="PF00856">
    <property type="entry name" value="SET"/>
    <property type="match status" value="1"/>
</dbReference>
<sequence length="426" mass="49130">MAHRNLGEEHTQFMQWAKSHGVKINGITPAHIPGRGAGMIATRCIQEGEVMISVPLNIMITIDSIPASFIKRFPSGTSIHGILAAFLTVGDQKFLKKWDSWRKVWPSRKDFEESMPILWPGHLRRSNSRFQAQPLERPYLLPQPASGIWNTFDNIQRDSTSVPKCQSLLSQQETRLQGAWRNVLAVFPNMDWDAFSFHWLILNSRSFYYVKPGRQPPDEWNDAIGLVPFADYFNHADDADTEVVFDGRKYTFTATRQFEKGEEIFMSYGAHSNDFLFVEYGFFLDHNESDVIFLDDIISKELSEDERKELESQQGLEDYQVTMAGICPRTLTAACLKYMSTEDFREYAHGHSTKAFDSKKTWKIIHEWVELYQQECQATLDSLEGILKKRSDESRGKVTMLLRRWQQIKLLCEHALEKIDAAAVEV</sequence>
<evidence type="ECO:0000313" key="2">
    <source>
        <dbReference type="EMBL" id="EAW15006.1"/>
    </source>
</evidence>
<protein>
    <submittedName>
        <fullName evidence="2">SET domain protein</fullName>
    </submittedName>
</protein>
<dbReference type="HOGENOM" id="CLU_041939_3_1_1"/>
<organism evidence="2 3">
    <name type="scientific">Aspergillus clavatus (strain ATCC 1007 / CBS 513.65 / DSM 816 / NCTC 3887 / NRRL 1 / QM 1276 / 107)</name>
    <dbReference type="NCBI Taxonomy" id="344612"/>
    <lineage>
        <taxon>Eukaryota</taxon>
        <taxon>Fungi</taxon>
        <taxon>Dikarya</taxon>
        <taxon>Ascomycota</taxon>
        <taxon>Pezizomycotina</taxon>
        <taxon>Eurotiomycetes</taxon>
        <taxon>Eurotiomycetidae</taxon>
        <taxon>Eurotiales</taxon>
        <taxon>Aspergillaceae</taxon>
        <taxon>Aspergillus</taxon>
        <taxon>Aspergillus subgen. Fumigati</taxon>
    </lineage>
</organism>
<dbReference type="PANTHER" id="PTHR13271:SF137">
    <property type="entry name" value="SET DOMAIN-CONTAINING PROTEIN"/>
    <property type="match status" value="1"/>
</dbReference>
<proteinExistence type="predicted"/>
<dbReference type="RefSeq" id="XP_001276432.1">
    <property type="nucleotide sequence ID" value="XM_001276431.1"/>
</dbReference>
<dbReference type="GO" id="GO:0016279">
    <property type="term" value="F:protein-lysine N-methyltransferase activity"/>
    <property type="evidence" value="ECO:0007669"/>
    <property type="project" value="TreeGrafter"/>
</dbReference>
<dbReference type="EMBL" id="DS027004">
    <property type="protein sequence ID" value="EAW15006.1"/>
    <property type="molecule type" value="Genomic_DNA"/>
</dbReference>
<gene>
    <name evidence="2" type="ORF">ACLA_004200</name>
</gene>
<dbReference type="VEuPathDB" id="FungiDB:ACLA_004200"/>
<dbReference type="OMA" id="WNDAIGM"/>
<accession>A1C5N8</accession>
<name>A1C5N8_ASPCL</name>
<keyword evidence="3" id="KW-1185">Reference proteome</keyword>
<dbReference type="AlphaFoldDB" id="A1C5N8"/>
<dbReference type="InterPro" id="IPR050600">
    <property type="entry name" value="SETD3_SETD6_MTase"/>
</dbReference>
<dbReference type="SUPFAM" id="SSF82199">
    <property type="entry name" value="SET domain"/>
    <property type="match status" value="1"/>
</dbReference>